<keyword evidence="2" id="KW-1185">Reference proteome</keyword>
<sequence>MVLPVKAVTLTEKTLSDIMTAFIRNSDLQTAKTFVSEKDAGSEKLLNRMLNVDKFNAELTVLEKERASQQSLIEKMKMKIK</sequence>
<evidence type="ECO:0000313" key="2">
    <source>
        <dbReference type="Proteomes" id="UP000188184"/>
    </source>
</evidence>
<gene>
    <name evidence="1" type="ORF">B0X71_08800</name>
</gene>
<accession>A0A1Q2KYJ7</accession>
<dbReference type="EMBL" id="CP019640">
    <property type="protein sequence ID" value="AQQ53174.1"/>
    <property type="molecule type" value="Genomic_DNA"/>
</dbReference>
<protein>
    <submittedName>
        <fullName evidence="1">Uncharacterized protein</fullName>
    </submittedName>
</protein>
<organism evidence="1 2">
    <name type="scientific">Planococcus lenghuensis</name>
    <dbReference type="NCBI Taxonomy" id="2213202"/>
    <lineage>
        <taxon>Bacteria</taxon>
        <taxon>Bacillati</taxon>
        <taxon>Bacillota</taxon>
        <taxon>Bacilli</taxon>
        <taxon>Bacillales</taxon>
        <taxon>Caryophanaceae</taxon>
        <taxon>Planococcus</taxon>
    </lineage>
</organism>
<proteinExistence type="predicted"/>
<dbReference type="Proteomes" id="UP000188184">
    <property type="component" value="Chromosome"/>
</dbReference>
<dbReference type="AlphaFoldDB" id="A0A1Q2KYJ7"/>
<name>A0A1Q2KYJ7_9BACL</name>
<dbReference type="KEGG" id="pmar:B0X71_08800"/>
<reference evidence="1 2" key="1">
    <citation type="submission" date="2017-02" db="EMBL/GenBank/DDBJ databases">
        <title>The complete genomic sequence of a novel cold adapted crude oil-degrading bacterium Planococcus qaidamina Y42.</title>
        <authorList>
            <person name="Yang R."/>
        </authorList>
    </citation>
    <scope>NUCLEOTIDE SEQUENCE [LARGE SCALE GENOMIC DNA]</scope>
    <source>
        <strain evidence="1 2">Y42</strain>
    </source>
</reference>
<evidence type="ECO:0000313" key="1">
    <source>
        <dbReference type="EMBL" id="AQQ53174.1"/>
    </source>
</evidence>